<feature type="repeat" description="TPR" evidence="1">
    <location>
        <begin position="901"/>
        <end position="934"/>
    </location>
</feature>
<name>A0A3S1CB84_9CYAN</name>
<evidence type="ECO:0000313" key="5">
    <source>
        <dbReference type="EMBL" id="RUT03815.1"/>
    </source>
</evidence>
<evidence type="ECO:0000256" key="3">
    <source>
        <dbReference type="SAM" id="Phobius"/>
    </source>
</evidence>
<organism evidence="5 6">
    <name type="scientific">Dulcicalothrix desertica PCC 7102</name>
    <dbReference type="NCBI Taxonomy" id="232991"/>
    <lineage>
        <taxon>Bacteria</taxon>
        <taxon>Bacillati</taxon>
        <taxon>Cyanobacteriota</taxon>
        <taxon>Cyanophyceae</taxon>
        <taxon>Nostocales</taxon>
        <taxon>Calotrichaceae</taxon>
        <taxon>Dulcicalothrix</taxon>
    </lineage>
</organism>
<protein>
    <recommendedName>
        <fullName evidence="4">CHAT domain-containing protein</fullName>
    </recommendedName>
</protein>
<keyword evidence="3" id="KW-0472">Membrane</keyword>
<reference evidence="5" key="1">
    <citation type="submission" date="2018-12" db="EMBL/GenBank/DDBJ databases">
        <authorList>
            <person name="Will S."/>
            <person name="Neumann-Schaal M."/>
            <person name="Henke P."/>
        </authorList>
    </citation>
    <scope>NUCLEOTIDE SEQUENCE</scope>
    <source>
        <strain evidence="5">PCC 7102</strain>
    </source>
</reference>
<dbReference type="InterPro" id="IPR024983">
    <property type="entry name" value="CHAT_dom"/>
</dbReference>
<sequence>MTGDYEYKVGGSLEENAPSYVTRQADSDLYHGLKAGELCYVFNSRQMGKTSLLVRTMKQLQADGFACAVIDISGLGSQDITIEQWYGSIVDSLLTELNFVEEEELGIWWDKSIEISPVRRLGKLFDELLLPNINTNIVIFLDEIDSILRLDFPADDFFALIRSCYQKRAFKAEYKRLTFALFGVAAPSDLIKDEERTPFNIGSAIQLYGFELGEVAPLAKGFEGKVENPQALMQEVLAWTGGQPLLTQKVCNLLKVTLKKPLSKPLSYEERGFELIANTIQQRNEDIHNSPLRCGEGLGERFQIAQLVERVVRSGIIDNWEAQDKEEHLKTIRDRILVSERISVALLGLYQQILQHSEITIDGTPEQMRLRLTGVVVENQAKLRIYNKIYGNVFDLNWVESELGKLRPYADNLKAWIDSKYQDKSCLLQGEDLQKARLWSSEKRLSDDDYRFLSTSLEAELNHKATKANQRLTDIAGKTKKQIRIGIFVLVISIIGALAALMTASKATREASKANEEQRLAYLQRDEAKKDLQSVTSQKQKAEAELTKAQANEKTADANLKKASENLKQKQQELQQKDQELKIAIAKEKSANEAVATAQGDRQQAQQQALLAQQERQKAETGRQIAEERWTVAKQKQEEALKQIQQAKKELKFAIKQKEDVQKQKQHLEAEGQRVIAELKKTKAQQKQTEQQVASAKSELITSLKKSTDTFMFLGDYAKALEAYNLLLKLARENNDKNNEGYIINNIGDAYLALGKYSEAIDYLQQSLKIAQINQDIKLEGYSIASLGNVYLAIGDNQKAINYLQQSLKIAYDIQEPKIQSKSLISLGSLHINLKEYLKAIEYLQRGLVIARQIQERGLEAKTLGYIGVAYNSLGEYTKAKKYHDDSLKISQIIGDRPGVANSLINLGITYNFLSDHNQAVECLEQSLRISQEINSSLGVGQAKTILGKMLWESNNFIEAEKTLKEAISVWESMRRGFSDNYANQMSIMETQINTYHTYRDVLVSQNKFDSALEIIEQSRARILVELLARRLSDNPYAAPATPSPSIQKIQEIAKQQNSTLVTYSIAKRDFQVKGKITTQESELLIWVIQPTGKINFRRVDLKHLSQKENTDLADLIGDYRNSINSRGLRVHPVNNKLPQLNRLHKLLIEPIADLLPTNPNAHVVFMPEQSLWLVSFLTLKDNAGKFLVEKHTIRISPSIQSLDLTRRQAERVRKLAKLAKDILVVGNPTMPLVRLKIGDAPQQLARLPSAEQEAVEIASLLNTKAITGKNATKVAIVEKMQSSRIIHLATHGLFDYEQGLNGSIVLASSGKDDGLLTTNEIADMNLKAELVVLSACDTGRGKITSDGVVGLSRSFFTAGVPSVVASIWAVPDDSTAYLMIEFYKNLRHTNDKAQALRQATLTTMKKRPNPRNWGAFMLIGEAN</sequence>
<keyword evidence="6" id="KW-1185">Reference proteome</keyword>
<keyword evidence="1" id="KW-0802">TPR repeat</keyword>
<comment type="caution">
    <text evidence="5">The sequence shown here is derived from an EMBL/GenBank/DDBJ whole genome shotgun (WGS) entry which is preliminary data.</text>
</comment>
<feature type="repeat" description="TPR" evidence="1">
    <location>
        <begin position="741"/>
        <end position="774"/>
    </location>
</feature>
<evidence type="ECO:0000256" key="2">
    <source>
        <dbReference type="SAM" id="Coils"/>
    </source>
</evidence>
<reference evidence="5" key="2">
    <citation type="journal article" date="2019" name="Genome Biol. Evol.">
        <title>Day and night: Metabolic profiles and evolutionary relationships of six axenic non-marine cyanobacteria.</title>
        <authorList>
            <person name="Will S.E."/>
            <person name="Henke P."/>
            <person name="Boedeker C."/>
            <person name="Huang S."/>
            <person name="Brinkmann H."/>
            <person name="Rohde M."/>
            <person name="Jarek M."/>
            <person name="Friedl T."/>
            <person name="Seufert S."/>
            <person name="Schumacher M."/>
            <person name="Overmann J."/>
            <person name="Neumann-Schaal M."/>
            <person name="Petersen J."/>
        </authorList>
    </citation>
    <scope>NUCLEOTIDE SEQUENCE [LARGE SCALE GENOMIC DNA]</scope>
    <source>
        <strain evidence="5">PCC 7102</strain>
    </source>
</reference>
<feature type="repeat" description="TPR" evidence="1">
    <location>
        <begin position="781"/>
        <end position="814"/>
    </location>
</feature>
<dbReference type="Proteomes" id="UP000271624">
    <property type="component" value="Unassembled WGS sequence"/>
</dbReference>
<dbReference type="OrthoDB" id="580957at2"/>
<dbReference type="Pfam" id="PF14516">
    <property type="entry name" value="AAA_35"/>
    <property type="match status" value="1"/>
</dbReference>
<dbReference type="Pfam" id="PF12770">
    <property type="entry name" value="CHAT"/>
    <property type="match status" value="1"/>
</dbReference>
<dbReference type="InterPro" id="IPR027417">
    <property type="entry name" value="P-loop_NTPase"/>
</dbReference>
<keyword evidence="3" id="KW-1133">Transmembrane helix</keyword>
<dbReference type="Gene3D" id="3.40.50.300">
    <property type="entry name" value="P-loop containing nucleotide triphosphate hydrolases"/>
    <property type="match status" value="1"/>
</dbReference>
<feature type="transmembrane region" description="Helical" evidence="3">
    <location>
        <begin position="485"/>
        <end position="504"/>
    </location>
</feature>
<dbReference type="SMART" id="SM00028">
    <property type="entry name" value="TPR"/>
    <property type="match status" value="7"/>
</dbReference>
<accession>A0A3S1CB84</accession>
<dbReference type="Gene3D" id="1.25.40.10">
    <property type="entry name" value="Tetratricopeptide repeat domain"/>
    <property type="match status" value="2"/>
</dbReference>
<evidence type="ECO:0000313" key="6">
    <source>
        <dbReference type="Proteomes" id="UP000271624"/>
    </source>
</evidence>
<keyword evidence="3" id="KW-0812">Transmembrane</keyword>
<dbReference type="InterPro" id="IPR019734">
    <property type="entry name" value="TPR_rpt"/>
</dbReference>
<evidence type="ECO:0000259" key="4">
    <source>
        <dbReference type="Pfam" id="PF12770"/>
    </source>
</evidence>
<dbReference type="Pfam" id="PF13181">
    <property type="entry name" value="TPR_8"/>
    <property type="match status" value="1"/>
</dbReference>
<dbReference type="PROSITE" id="PS50005">
    <property type="entry name" value="TPR"/>
    <property type="match status" value="3"/>
</dbReference>
<gene>
    <name evidence="5" type="ORF">DSM106972_047290</name>
</gene>
<dbReference type="PANTHER" id="PTHR10098">
    <property type="entry name" value="RAPSYN-RELATED"/>
    <property type="match status" value="1"/>
</dbReference>
<dbReference type="EMBL" id="RSCL01000012">
    <property type="protein sequence ID" value="RUT03815.1"/>
    <property type="molecule type" value="Genomic_DNA"/>
</dbReference>
<evidence type="ECO:0000256" key="1">
    <source>
        <dbReference type="PROSITE-ProRule" id="PRU00339"/>
    </source>
</evidence>
<dbReference type="Pfam" id="PF13176">
    <property type="entry name" value="TPR_7"/>
    <property type="match status" value="1"/>
</dbReference>
<feature type="coiled-coil region" evidence="2">
    <location>
        <begin position="525"/>
        <end position="699"/>
    </location>
</feature>
<feature type="domain" description="CHAT" evidence="4">
    <location>
        <begin position="1140"/>
        <end position="1422"/>
    </location>
</feature>
<dbReference type="SUPFAM" id="SSF52540">
    <property type="entry name" value="P-loop containing nucleoside triphosphate hydrolases"/>
    <property type="match status" value="1"/>
</dbReference>
<dbReference type="PANTHER" id="PTHR10098:SF108">
    <property type="entry name" value="TETRATRICOPEPTIDE REPEAT PROTEIN 28"/>
    <property type="match status" value="1"/>
</dbReference>
<dbReference type="SUPFAM" id="SSF48452">
    <property type="entry name" value="TPR-like"/>
    <property type="match status" value="2"/>
</dbReference>
<keyword evidence="2" id="KW-0175">Coiled coil</keyword>
<dbReference type="InterPro" id="IPR011990">
    <property type="entry name" value="TPR-like_helical_dom_sf"/>
</dbReference>
<proteinExistence type="predicted"/>
<dbReference type="Pfam" id="PF13424">
    <property type="entry name" value="TPR_12"/>
    <property type="match status" value="2"/>
</dbReference>
<dbReference type="RefSeq" id="WP_127083100.1">
    <property type="nucleotide sequence ID" value="NZ_RSCL01000012.1"/>
</dbReference>